<proteinExistence type="predicted"/>
<dbReference type="CDD" id="cd04301">
    <property type="entry name" value="NAT_SF"/>
    <property type="match status" value="1"/>
</dbReference>
<dbReference type="PANTHER" id="PTHR43877">
    <property type="entry name" value="AMINOALKYLPHOSPHONATE N-ACETYLTRANSFERASE-RELATED-RELATED"/>
    <property type="match status" value="1"/>
</dbReference>
<name>A0ABU3FA63_9ENTE</name>
<evidence type="ECO:0000256" key="1">
    <source>
        <dbReference type="ARBA" id="ARBA00022679"/>
    </source>
</evidence>
<dbReference type="InterPro" id="IPR000182">
    <property type="entry name" value="GNAT_dom"/>
</dbReference>
<evidence type="ECO:0000259" key="3">
    <source>
        <dbReference type="PROSITE" id="PS51186"/>
    </source>
</evidence>
<evidence type="ECO:0000313" key="4">
    <source>
        <dbReference type="EMBL" id="MDT2759568.1"/>
    </source>
</evidence>
<dbReference type="PROSITE" id="PS51186">
    <property type="entry name" value="GNAT"/>
    <property type="match status" value="1"/>
</dbReference>
<organism evidence="4 5">
    <name type="scientific">Enterococcus xiangfangensis</name>
    <dbReference type="NCBI Taxonomy" id="1296537"/>
    <lineage>
        <taxon>Bacteria</taxon>
        <taxon>Bacillati</taxon>
        <taxon>Bacillota</taxon>
        <taxon>Bacilli</taxon>
        <taxon>Lactobacillales</taxon>
        <taxon>Enterococcaceae</taxon>
        <taxon>Enterococcus</taxon>
    </lineage>
</organism>
<dbReference type="RefSeq" id="WP_311829938.1">
    <property type="nucleotide sequence ID" value="NZ_JARQAJ010000003.1"/>
</dbReference>
<accession>A0ABU3FA63</accession>
<dbReference type="EMBL" id="JARQAJ010000003">
    <property type="protein sequence ID" value="MDT2759568.1"/>
    <property type="molecule type" value="Genomic_DNA"/>
</dbReference>
<dbReference type="SUPFAM" id="SSF55729">
    <property type="entry name" value="Acyl-CoA N-acyltransferases (Nat)"/>
    <property type="match status" value="1"/>
</dbReference>
<comment type="caution">
    <text evidence="4">The sequence shown here is derived from an EMBL/GenBank/DDBJ whole genome shotgun (WGS) entry which is preliminary data.</text>
</comment>
<reference evidence="4" key="1">
    <citation type="submission" date="2023-03" db="EMBL/GenBank/DDBJ databases">
        <authorList>
            <person name="Shen W."/>
            <person name="Cai J."/>
        </authorList>
    </citation>
    <scope>NUCLEOTIDE SEQUENCE</scope>
    <source>
        <strain evidence="4">P66-3</strain>
    </source>
</reference>
<feature type="domain" description="N-acetyltransferase" evidence="3">
    <location>
        <begin position="1"/>
        <end position="147"/>
    </location>
</feature>
<dbReference type="Gene3D" id="3.40.630.30">
    <property type="match status" value="1"/>
</dbReference>
<gene>
    <name evidence="4" type="ORF">P7H27_07295</name>
</gene>
<dbReference type="InterPro" id="IPR050832">
    <property type="entry name" value="Bact_Acetyltransf"/>
</dbReference>
<dbReference type="Proteomes" id="UP001181046">
    <property type="component" value="Unassembled WGS sequence"/>
</dbReference>
<dbReference type="Pfam" id="PF00583">
    <property type="entry name" value="Acetyltransf_1"/>
    <property type="match status" value="1"/>
</dbReference>
<dbReference type="InterPro" id="IPR016181">
    <property type="entry name" value="Acyl_CoA_acyltransferase"/>
</dbReference>
<keyword evidence="5" id="KW-1185">Reference proteome</keyword>
<keyword evidence="1" id="KW-0808">Transferase</keyword>
<evidence type="ECO:0000256" key="2">
    <source>
        <dbReference type="ARBA" id="ARBA00023315"/>
    </source>
</evidence>
<evidence type="ECO:0000313" key="5">
    <source>
        <dbReference type="Proteomes" id="UP001181046"/>
    </source>
</evidence>
<sequence>MRFEEIITDKKSLLDLLLLADEQEDMIDRYLNQGQLFALYDPEVVCVAVILKLNDQECELKNIATLPNAQRQGYGTAMIQFLITKFLSRYQTIYVGTGDVPETLAFYQKCGFRNSHRVKNFFTDNYREPIIDHGVQLIDMVYLRIDK</sequence>
<protein>
    <submittedName>
        <fullName evidence="4">GNAT family N-acetyltransferase</fullName>
    </submittedName>
</protein>
<keyword evidence="2" id="KW-0012">Acyltransferase</keyword>